<dbReference type="AlphaFoldDB" id="A0A0N1I0N5"/>
<evidence type="ECO:0000256" key="1">
    <source>
        <dbReference type="SAM" id="MobiDB-lite"/>
    </source>
</evidence>
<dbReference type="VEuPathDB" id="FungiDB:AB675_2438"/>
<keyword evidence="3" id="KW-1185">Reference proteome</keyword>
<comment type="caution">
    <text evidence="2">The sequence shown here is derived from an EMBL/GenBank/DDBJ whole genome shotgun (WGS) entry which is preliminary data.</text>
</comment>
<dbReference type="GeneID" id="28734291"/>
<protein>
    <recommendedName>
        <fullName evidence="4">SnoaL-like domain-containing protein</fullName>
    </recommendedName>
</protein>
<feature type="compositionally biased region" description="Polar residues" evidence="1">
    <location>
        <begin position="24"/>
        <end position="34"/>
    </location>
</feature>
<dbReference type="PANTHER" id="PTHR39598:SF1">
    <property type="entry name" value="AUSTINOID BIOSYNTHESIS CLUSTERS PROTEIN F-RELATED"/>
    <property type="match status" value="1"/>
</dbReference>
<dbReference type="PANTHER" id="PTHR39598">
    <property type="entry name" value="AUSTINOL SYNTHESIS PROTEIN F-RELATED"/>
    <property type="match status" value="1"/>
</dbReference>
<sequence>MGEEGQTNGTDEEDEMMVPRVSGPINSRSAQSRVRSSERKKKQSFHTLDCADGESIESEARRTCCNEMSDGAPGKARQKPLSLAYARPASQYTAHVQINNYHRESELSLRQTIRSILTGIMHSTLLKTALSVIAGYNAWNIDAIMAPRSENCTHRVYPDRLGRPTLNRTAYITYFSSLLPFFDNFTVTVTGTYVDEEQNQVAVQAFSKADSVLGPYGNEYVVMMKMTEDQEKVYEVREFVDSEASAMFFPNLTAYIAAGGKGIHEL</sequence>
<dbReference type="SUPFAM" id="SSF54427">
    <property type="entry name" value="NTF2-like"/>
    <property type="match status" value="1"/>
</dbReference>
<dbReference type="STRING" id="1664694.A0A0N1I0N5"/>
<gene>
    <name evidence="2" type="ORF">AB675_2438</name>
</gene>
<name>A0A0N1I0N5_9EURO</name>
<dbReference type="EMBL" id="LFJN01000002">
    <property type="protein sequence ID" value="KPI45132.1"/>
    <property type="molecule type" value="Genomic_DNA"/>
</dbReference>
<accession>A0A0N1I0N5</accession>
<evidence type="ECO:0000313" key="2">
    <source>
        <dbReference type="EMBL" id="KPI45132.1"/>
    </source>
</evidence>
<dbReference type="Proteomes" id="UP000038010">
    <property type="component" value="Unassembled WGS sequence"/>
</dbReference>
<evidence type="ECO:0000313" key="3">
    <source>
        <dbReference type="Proteomes" id="UP000038010"/>
    </source>
</evidence>
<proteinExistence type="predicted"/>
<dbReference type="OrthoDB" id="3758478at2759"/>
<evidence type="ECO:0008006" key="4">
    <source>
        <dbReference type="Google" id="ProtNLM"/>
    </source>
</evidence>
<dbReference type="RefSeq" id="XP_018005095.1">
    <property type="nucleotide sequence ID" value="XM_018142411.1"/>
</dbReference>
<feature type="region of interest" description="Disordered" evidence="1">
    <location>
        <begin position="1"/>
        <end position="46"/>
    </location>
</feature>
<dbReference type="InterPro" id="IPR050977">
    <property type="entry name" value="Fungal_Meroterpenoid_Isomerase"/>
</dbReference>
<organism evidence="2 3">
    <name type="scientific">Cyphellophora attinorum</name>
    <dbReference type="NCBI Taxonomy" id="1664694"/>
    <lineage>
        <taxon>Eukaryota</taxon>
        <taxon>Fungi</taxon>
        <taxon>Dikarya</taxon>
        <taxon>Ascomycota</taxon>
        <taxon>Pezizomycotina</taxon>
        <taxon>Eurotiomycetes</taxon>
        <taxon>Chaetothyriomycetidae</taxon>
        <taxon>Chaetothyriales</taxon>
        <taxon>Cyphellophoraceae</taxon>
        <taxon>Cyphellophora</taxon>
    </lineage>
</organism>
<dbReference type="Gene3D" id="3.10.450.50">
    <property type="match status" value="1"/>
</dbReference>
<dbReference type="InterPro" id="IPR032710">
    <property type="entry name" value="NTF2-like_dom_sf"/>
</dbReference>
<reference evidence="2 3" key="1">
    <citation type="submission" date="2015-06" db="EMBL/GenBank/DDBJ databases">
        <title>Draft genome of the ant-associated black yeast Phialophora attae CBS 131958.</title>
        <authorList>
            <person name="Moreno L.F."/>
            <person name="Stielow B.J."/>
            <person name="de Hoog S."/>
            <person name="Vicente V.A."/>
            <person name="Weiss V.A."/>
            <person name="de Vries M."/>
            <person name="Cruz L.M."/>
            <person name="Souza E.M."/>
        </authorList>
    </citation>
    <scope>NUCLEOTIDE SEQUENCE [LARGE SCALE GENOMIC DNA]</scope>
    <source>
        <strain evidence="2 3">CBS 131958</strain>
    </source>
</reference>